<evidence type="ECO:0000313" key="1">
    <source>
        <dbReference type="EMBL" id="UGS25610.1"/>
    </source>
</evidence>
<keyword evidence="2" id="KW-1185">Reference proteome</keyword>
<dbReference type="SFLD" id="SFLDG01018">
    <property type="entry name" value="Squalene/Phytoene_Synthase_Lik"/>
    <property type="match status" value="1"/>
</dbReference>
<dbReference type="Gene3D" id="1.10.600.10">
    <property type="entry name" value="Farnesyl Diphosphate Synthase"/>
    <property type="match status" value="1"/>
</dbReference>
<dbReference type="RefSeq" id="WP_231819437.1">
    <property type="nucleotide sequence ID" value="NZ_CP082781.1"/>
</dbReference>
<organism evidence="1 2">
    <name type="scientific">Microbacterium resistens</name>
    <dbReference type="NCBI Taxonomy" id="156977"/>
    <lineage>
        <taxon>Bacteria</taxon>
        <taxon>Bacillati</taxon>
        <taxon>Actinomycetota</taxon>
        <taxon>Actinomycetes</taxon>
        <taxon>Micrococcales</taxon>
        <taxon>Microbacteriaceae</taxon>
        <taxon>Microbacterium</taxon>
    </lineage>
</organism>
<gene>
    <name evidence="1" type="ORF">K8F61_13120</name>
</gene>
<dbReference type="SUPFAM" id="SSF48576">
    <property type="entry name" value="Terpenoid synthases"/>
    <property type="match status" value="1"/>
</dbReference>
<proteinExistence type="predicted"/>
<accession>A0ABY3RRP5</accession>
<dbReference type="EMBL" id="CP082781">
    <property type="protein sequence ID" value="UGS25610.1"/>
    <property type="molecule type" value="Genomic_DNA"/>
</dbReference>
<dbReference type="SFLD" id="SFLDG01212">
    <property type="entry name" value="Phytoene_synthase_like"/>
    <property type="match status" value="1"/>
</dbReference>
<dbReference type="InterPro" id="IPR002060">
    <property type="entry name" value="Squ/phyt_synthse"/>
</dbReference>
<dbReference type="PANTHER" id="PTHR31480">
    <property type="entry name" value="BIFUNCTIONAL LYCOPENE CYCLASE/PHYTOENE SYNTHASE"/>
    <property type="match status" value="1"/>
</dbReference>
<dbReference type="SFLD" id="SFLDS00005">
    <property type="entry name" value="Isoprenoid_Synthase_Type_I"/>
    <property type="match status" value="1"/>
</dbReference>
<reference evidence="1 2" key="1">
    <citation type="submission" date="2023-01" db="EMBL/GenBank/DDBJ databases">
        <title>Characterization of estradiol degrading bacteria Microbacterium sp. MZT7 and reveal degrading genes through genome analysis.</title>
        <authorList>
            <person name="Hao P."/>
            <person name="Gao Y."/>
        </authorList>
    </citation>
    <scope>NUCLEOTIDE SEQUENCE [LARGE SCALE GENOMIC DNA]</scope>
    <source>
        <strain evidence="1 2">MZT7</strain>
    </source>
</reference>
<sequence>MTATGLSLYDRAATDSASVVIRRYSTSFAWASRLLPAGVRTHISRIYALVRVADELVDGPAADAGVGREDRRRLVDDLEAETAQAIDLGFSTNLVVHAFALTAREHRIGADLYGPFFAAMRTDTEEVALDAEGLRSYVHGSAEVVGLMCLAVFEGGRPRSDEERGILRDGAARLGAAFQNVNFLRDYAADRGELGRRYVLGTEQGLTEEAKAAALARIRDDLRAADAAIPLLDPSCRPAVWAARTLFGELAMRLERTPAALVARQRVRVPDPVKAGILVRALARRAR</sequence>
<name>A0ABY3RRP5_9MICO</name>
<dbReference type="Proteomes" id="UP001199642">
    <property type="component" value="Chromosome"/>
</dbReference>
<dbReference type="InterPro" id="IPR008949">
    <property type="entry name" value="Isoprenoid_synthase_dom_sf"/>
</dbReference>
<dbReference type="InterPro" id="IPR044843">
    <property type="entry name" value="Trans_IPPS_bact-type"/>
</dbReference>
<protein>
    <submittedName>
        <fullName evidence="1">Squalene/phytoene synthase family protein</fullName>
    </submittedName>
</protein>
<evidence type="ECO:0000313" key="2">
    <source>
        <dbReference type="Proteomes" id="UP001199642"/>
    </source>
</evidence>
<dbReference type="Pfam" id="PF00494">
    <property type="entry name" value="SQS_PSY"/>
    <property type="match status" value="1"/>
</dbReference>